<dbReference type="Gene3D" id="3.40.50.1820">
    <property type="entry name" value="alpha/beta hydrolase"/>
    <property type="match status" value="1"/>
</dbReference>
<name>A0A2S6BS07_9PEZI</name>
<evidence type="ECO:0000313" key="7">
    <source>
        <dbReference type="Proteomes" id="UP000237631"/>
    </source>
</evidence>
<comment type="similarity">
    <text evidence="1">Belongs to the peptidase S33 family.</text>
</comment>
<evidence type="ECO:0000259" key="5">
    <source>
        <dbReference type="Pfam" id="PF08386"/>
    </source>
</evidence>
<reference evidence="7" key="1">
    <citation type="journal article" date="2017" name="bioRxiv">
        <title>Conservation of a gene cluster reveals novel cercosporin biosynthetic mechanisms and extends production to the genus Colletotrichum.</title>
        <authorList>
            <person name="de Jonge R."/>
            <person name="Ebert M.K."/>
            <person name="Huitt-Roehl C.R."/>
            <person name="Pal P."/>
            <person name="Suttle J.C."/>
            <person name="Spanner R.E."/>
            <person name="Neubauer J.D."/>
            <person name="Jurick W.M.II."/>
            <person name="Stott K.A."/>
            <person name="Secor G.A."/>
            <person name="Thomma B.P.H.J."/>
            <person name="Van de Peer Y."/>
            <person name="Townsend C.A."/>
            <person name="Bolton M.D."/>
        </authorList>
    </citation>
    <scope>NUCLEOTIDE SEQUENCE [LARGE SCALE GENOMIC DNA]</scope>
    <source>
        <strain evidence="7">CBS538.71</strain>
    </source>
</reference>
<dbReference type="Pfam" id="PF08386">
    <property type="entry name" value="Abhydrolase_4"/>
    <property type="match status" value="1"/>
</dbReference>
<evidence type="ECO:0000256" key="3">
    <source>
        <dbReference type="SAM" id="MobiDB-lite"/>
    </source>
</evidence>
<evidence type="ECO:0000256" key="2">
    <source>
        <dbReference type="ARBA" id="ARBA00022801"/>
    </source>
</evidence>
<dbReference type="OrthoDB" id="425534at2759"/>
<dbReference type="PANTHER" id="PTHR43248:SF25">
    <property type="entry name" value="AB HYDROLASE-1 DOMAIN-CONTAINING PROTEIN-RELATED"/>
    <property type="match status" value="1"/>
</dbReference>
<dbReference type="InterPro" id="IPR029058">
    <property type="entry name" value="AB_hydrolase_fold"/>
</dbReference>
<protein>
    <recommendedName>
        <fullName evidence="5">Peptidase S33 tripeptidyl aminopeptidase-like C-terminal domain-containing protein</fullName>
    </recommendedName>
</protein>
<dbReference type="SUPFAM" id="SSF53474">
    <property type="entry name" value="alpha/beta-Hydrolases"/>
    <property type="match status" value="1"/>
</dbReference>
<feature type="region of interest" description="Disordered" evidence="3">
    <location>
        <begin position="376"/>
        <end position="399"/>
    </location>
</feature>
<keyword evidence="7" id="KW-1185">Reference proteome</keyword>
<accession>A0A2S6BS07</accession>
<dbReference type="InterPro" id="IPR051601">
    <property type="entry name" value="Serine_prot/Carboxylest_S33"/>
</dbReference>
<feature type="chain" id="PRO_5015778081" description="Peptidase S33 tripeptidyl aminopeptidase-like C-terminal domain-containing protein" evidence="4">
    <location>
        <begin position="21"/>
        <end position="600"/>
    </location>
</feature>
<dbReference type="EMBL" id="PNEN01001789">
    <property type="protein sequence ID" value="PPJ50267.1"/>
    <property type="molecule type" value="Genomic_DNA"/>
</dbReference>
<dbReference type="GO" id="GO:0016787">
    <property type="term" value="F:hydrolase activity"/>
    <property type="evidence" value="ECO:0007669"/>
    <property type="project" value="UniProtKB-KW"/>
</dbReference>
<evidence type="ECO:0000256" key="4">
    <source>
        <dbReference type="SAM" id="SignalP"/>
    </source>
</evidence>
<keyword evidence="2" id="KW-0378">Hydrolase</keyword>
<evidence type="ECO:0000256" key="1">
    <source>
        <dbReference type="ARBA" id="ARBA00010088"/>
    </source>
</evidence>
<evidence type="ECO:0000313" key="6">
    <source>
        <dbReference type="EMBL" id="PPJ50267.1"/>
    </source>
</evidence>
<dbReference type="Proteomes" id="UP000237631">
    <property type="component" value="Unassembled WGS sequence"/>
</dbReference>
<dbReference type="PANTHER" id="PTHR43248">
    <property type="entry name" value="2-SUCCINYL-6-HYDROXY-2,4-CYCLOHEXADIENE-1-CARBOXYLATE SYNTHASE"/>
    <property type="match status" value="1"/>
</dbReference>
<dbReference type="STRING" id="357750.A0A2S6BS07"/>
<feature type="domain" description="Peptidase S33 tripeptidyl aminopeptidase-like C-terminal" evidence="5">
    <location>
        <begin position="470"/>
        <end position="550"/>
    </location>
</feature>
<dbReference type="AlphaFoldDB" id="A0A2S6BS07"/>
<organism evidence="6 7">
    <name type="scientific">Cercospora berteroae</name>
    <dbReference type="NCBI Taxonomy" id="357750"/>
    <lineage>
        <taxon>Eukaryota</taxon>
        <taxon>Fungi</taxon>
        <taxon>Dikarya</taxon>
        <taxon>Ascomycota</taxon>
        <taxon>Pezizomycotina</taxon>
        <taxon>Dothideomycetes</taxon>
        <taxon>Dothideomycetidae</taxon>
        <taxon>Mycosphaerellales</taxon>
        <taxon>Mycosphaerellaceae</taxon>
        <taxon>Cercospora</taxon>
    </lineage>
</organism>
<feature type="signal peptide" evidence="4">
    <location>
        <begin position="1"/>
        <end position="20"/>
    </location>
</feature>
<gene>
    <name evidence="6" type="ORF">CBER1_04917</name>
</gene>
<comment type="caution">
    <text evidence="6">The sequence shown here is derived from an EMBL/GenBank/DDBJ whole genome shotgun (WGS) entry which is preliminary data.</text>
</comment>
<proteinExistence type="inferred from homology"/>
<sequence length="600" mass="65692">MISTPKALALIGSLVILAHASPLPPPDELPQYDPIGFGSLSTDFKWTDIEPTPELVYHDCGGNFECARLELPLDWNATGPGDVTHGMKYNMAIVRLPAQVAVTDPRYGGPVLINPGGPGVSGVEHALEGGQAIQVKIDAAFSYNSSTYVSPVKNAKYFDIIGFDPRGVNHSTPYQTCSNSTAELESLAKTRGTLKWPGDHHSAFWNSSASRGLKCVWSPANNPGTSPIANFSSSTMVARDLVEFVERHAEWGVKQSTGVPDSRAIKWTKGEEPILLHGTSYGTLLGTTLAAMQPHRVKRFYLDGVVDAESYQDIEDRLQNMFREYEKAAERYDTKALYAALALNRTRRLMSDLVYSPLNNWKQTAKQLAGLNAGLFNDSQKQPNEVEQRDSDSMLDPNDPDLDTGVADALADFWNEIIVANDQKIRSSYEQFATHQWKGMHELAPWRADAIATAYGGIFNWPVIKSWTFADKHEIASNVTASPILFASNSLDGVTSLEGAQHMQNAFKGSGLLIVDGEGHSTSASPSLCIAKAVRNYFQTGGLPDTSKPCWPAKRALLGDKGPHTEKIEWDNLTKEEQVLFYAVDMPCPSGVHCPPVPRI</sequence>
<dbReference type="InterPro" id="IPR013595">
    <property type="entry name" value="Pept_S33_TAP-like_C"/>
</dbReference>
<keyword evidence="4" id="KW-0732">Signal</keyword>